<feature type="domain" description="DAGKc" evidence="9">
    <location>
        <begin position="6"/>
        <end position="142"/>
    </location>
</feature>
<evidence type="ECO:0000256" key="3">
    <source>
        <dbReference type="ARBA" id="ARBA00022679"/>
    </source>
</evidence>
<gene>
    <name evidence="10" type="ORF">F7D09_1563</name>
</gene>
<reference evidence="10 11" key="1">
    <citation type="submission" date="2019-09" db="EMBL/GenBank/DDBJ databases">
        <title>Characterization of the phylogenetic diversity of two novel species belonging to the genus Bifidobacterium: Bifidobacterium cebidarum sp. nov. and Bifidobacterium leontopitheci sp. nov.</title>
        <authorList>
            <person name="Lugli G.A."/>
            <person name="Duranti S."/>
            <person name="Milani C."/>
            <person name="Turroni F."/>
            <person name="Ventura M."/>
        </authorList>
    </citation>
    <scope>NUCLEOTIDE SEQUENCE [LARGE SCALE GENOMIC DNA]</scope>
    <source>
        <strain evidence="10 11">LMG 31471</strain>
    </source>
</reference>
<dbReference type="PROSITE" id="PS50146">
    <property type="entry name" value="DAGK"/>
    <property type="match status" value="1"/>
</dbReference>
<keyword evidence="11" id="KW-1185">Reference proteome</keyword>
<keyword evidence="3" id="KW-0808">Transferase</keyword>
<dbReference type="InterPro" id="IPR016064">
    <property type="entry name" value="NAD/diacylglycerol_kinase_sf"/>
</dbReference>
<organism evidence="10 11">
    <name type="scientific">Bifidobacterium leontopitheci</name>
    <dbReference type="NCBI Taxonomy" id="2650774"/>
    <lineage>
        <taxon>Bacteria</taxon>
        <taxon>Bacillati</taxon>
        <taxon>Actinomycetota</taxon>
        <taxon>Actinomycetes</taxon>
        <taxon>Bifidobacteriales</taxon>
        <taxon>Bifidobacteriaceae</taxon>
        <taxon>Bifidobacterium</taxon>
    </lineage>
</organism>
<dbReference type="PANTHER" id="PTHR12358:SF54">
    <property type="entry name" value="SPHINGOSINE KINASE RELATED PROTEIN"/>
    <property type="match status" value="1"/>
</dbReference>
<dbReference type="Gene3D" id="3.40.50.10330">
    <property type="entry name" value="Probable inorganic polyphosphate/atp-NAD kinase, domain 1"/>
    <property type="match status" value="1"/>
</dbReference>
<evidence type="ECO:0000313" key="10">
    <source>
        <dbReference type="EMBL" id="KAB7789950.1"/>
    </source>
</evidence>
<comment type="caution">
    <text evidence="10">The sequence shown here is derived from an EMBL/GenBank/DDBJ whole genome shotgun (WGS) entry which is preliminary data.</text>
</comment>
<dbReference type="Pfam" id="PF00781">
    <property type="entry name" value="DAGK_cat"/>
    <property type="match status" value="1"/>
</dbReference>
<dbReference type="SUPFAM" id="SSF111331">
    <property type="entry name" value="NAD kinase/diacylglycerol kinase-like"/>
    <property type="match status" value="1"/>
</dbReference>
<keyword evidence="7" id="KW-0444">Lipid biosynthesis</keyword>
<comment type="similarity">
    <text evidence="2">Belongs to the diacylglycerol/lipid kinase family.</text>
</comment>
<evidence type="ECO:0000256" key="4">
    <source>
        <dbReference type="ARBA" id="ARBA00022741"/>
    </source>
</evidence>
<evidence type="ECO:0000256" key="8">
    <source>
        <dbReference type="ARBA" id="ARBA00023264"/>
    </source>
</evidence>
<evidence type="ECO:0000256" key="5">
    <source>
        <dbReference type="ARBA" id="ARBA00022777"/>
    </source>
</evidence>
<comment type="cofactor">
    <cofactor evidence="1">
        <name>Mg(2+)</name>
        <dbReference type="ChEBI" id="CHEBI:18420"/>
    </cofactor>
</comment>
<keyword evidence="6" id="KW-0067">ATP-binding</keyword>
<dbReference type="InterPro" id="IPR050187">
    <property type="entry name" value="Lipid_Phosphate_FormReg"/>
</dbReference>
<dbReference type="AlphaFoldDB" id="A0A6I1GE97"/>
<keyword evidence="5 10" id="KW-0418">Kinase</keyword>
<evidence type="ECO:0000259" key="9">
    <source>
        <dbReference type="PROSITE" id="PS50146"/>
    </source>
</evidence>
<dbReference type="GO" id="GO:0008654">
    <property type="term" value="P:phospholipid biosynthetic process"/>
    <property type="evidence" value="ECO:0007669"/>
    <property type="project" value="UniProtKB-KW"/>
</dbReference>
<name>A0A6I1GE97_9BIFI</name>
<evidence type="ECO:0000256" key="1">
    <source>
        <dbReference type="ARBA" id="ARBA00001946"/>
    </source>
</evidence>
<proteinExistence type="inferred from homology"/>
<dbReference type="InterPro" id="IPR017438">
    <property type="entry name" value="ATP-NAD_kinase_N"/>
</dbReference>
<dbReference type="Pfam" id="PF19279">
    <property type="entry name" value="YegS_C"/>
    <property type="match status" value="1"/>
</dbReference>
<dbReference type="GO" id="GO:0016301">
    <property type="term" value="F:kinase activity"/>
    <property type="evidence" value="ECO:0007669"/>
    <property type="project" value="UniProtKB-KW"/>
</dbReference>
<evidence type="ECO:0000256" key="7">
    <source>
        <dbReference type="ARBA" id="ARBA00023209"/>
    </source>
</evidence>
<dbReference type="Gene3D" id="2.60.200.40">
    <property type="match status" value="1"/>
</dbReference>
<sequence>MFEAMKATKMVAVIGNPASNKGRGAAVSEQVFAMLSEAGRERGFDVMDLTGGSFDESLDVARAWRSRYDALVVIGGDGMIALGANAVQGSGVPLGIVAIGSGNDFARGLHLPVNRVKVAVEGIVGAIACNTHMDVDMGHVRSLTGGLAVRSASGEPIVDGEGHALAEPIDRYYAGMLNCGLDASINDRANHSRLPGGSLRYIAAVLGELTHMKRYGYHVRAELADGTVDERDIITPLLTVANARYIGGGLEVSPYSLLDDGMLDLIWITCMPNARQCAKALSNAYNGRLLASEVFGWRRIRRVEITRAAQGDEPPVFMADGEYVGRLPVEVCVEQRALRVLVPPAVQRWHAARTEEHITAAIVRDGRDPLTGAFVDSAVR</sequence>
<keyword evidence="4" id="KW-0547">Nucleotide-binding</keyword>
<dbReference type="InterPro" id="IPR045540">
    <property type="entry name" value="YegS/DAGK_C"/>
</dbReference>
<dbReference type="InterPro" id="IPR001206">
    <property type="entry name" value="Diacylglycerol_kinase_cat_dom"/>
</dbReference>
<evidence type="ECO:0000313" key="11">
    <source>
        <dbReference type="Proteomes" id="UP000441772"/>
    </source>
</evidence>
<evidence type="ECO:0000256" key="6">
    <source>
        <dbReference type="ARBA" id="ARBA00022840"/>
    </source>
</evidence>
<keyword evidence="7" id="KW-0443">Lipid metabolism</keyword>
<evidence type="ECO:0000256" key="2">
    <source>
        <dbReference type="ARBA" id="ARBA00005983"/>
    </source>
</evidence>
<dbReference type="EMBL" id="WBVT01000026">
    <property type="protein sequence ID" value="KAB7789950.1"/>
    <property type="molecule type" value="Genomic_DNA"/>
</dbReference>
<dbReference type="PANTHER" id="PTHR12358">
    <property type="entry name" value="SPHINGOSINE KINASE"/>
    <property type="match status" value="1"/>
</dbReference>
<dbReference type="GO" id="GO:0005524">
    <property type="term" value="F:ATP binding"/>
    <property type="evidence" value="ECO:0007669"/>
    <property type="project" value="UniProtKB-KW"/>
</dbReference>
<keyword evidence="7" id="KW-0594">Phospholipid biosynthesis</keyword>
<keyword evidence="8" id="KW-1208">Phospholipid metabolism</keyword>
<dbReference type="Proteomes" id="UP000441772">
    <property type="component" value="Unassembled WGS sequence"/>
</dbReference>
<protein>
    <submittedName>
        <fullName evidence="10">Diacylglycerol kinase</fullName>
    </submittedName>
</protein>
<accession>A0A6I1GE97</accession>
<dbReference type="RefSeq" id="WP_193312392.1">
    <property type="nucleotide sequence ID" value="NZ_JBHSKZ010000059.1"/>
</dbReference>